<reference evidence="1 2" key="1">
    <citation type="journal article" date="2014" name="Curr. Microbiol.">
        <title>Spirosoma radiotolerans sp. nov., a gamma-radiation-resistant bacterium isolated from gamma ray-irradiated soil.</title>
        <authorList>
            <person name="Lee J.J."/>
            <person name="Srinivasan S."/>
            <person name="Lim S."/>
            <person name="Joe M."/>
            <person name="Im S."/>
            <person name="Bae S.I."/>
            <person name="Park K.R."/>
            <person name="Han J.H."/>
            <person name="Park S.H."/>
            <person name="Joo B.M."/>
            <person name="Park S.J."/>
            <person name="Kim M.K."/>
        </authorList>
    </citation>
    <scope>NUCLEOTIDE SEQUENCE [LARGE SCALE GENOMIC DNA]</scope>
    <source>
        <strain evidence="1 2">DG5A</strain>
    </source>
</reference>
<dbReference type="PATRIC" id="fig|1379870.5.peg.3466"/>
<dbReference type="AlphaFoldDB" id="A0A0E4A0R0"/>
<evidence type="ECO:0000313" key="2">
    <source>
        <dbReference type="Proteomes" id="UP000033054"/>
    </source>
</evidence>
<accession>A0A0E4A0R0</accession>
<sequence length="86" mass="10238">MYITREAYDLKPLLIKQGALFLWGVHLTKWTDNHCVHHLYRFNDFYVEMCCDKQTNRLLHIATFASPHRLISNLGKMNLFQIDQSI</sequence>
<evidence type="ECO:0000313" key="1">
    <source>
        <dbReference type="EMBL" id="AKD58573.1"/>
    </source>
</evidence>
<dbReference type="KEGG" id="srd:SD10_15950"/>
<dbReference type="EMBL" id="CP010429">
    <property type="protein sequence ID" value="AKD58573.1"/>
    <property type="molecule type" value="Genomic_DNA"/>
</dbReference>
<proteinExistence type="predicted"/>
<protein>
    <submittedName>
        <fullName evidence="1">Uncharacterized protein</fullName>
    </submittedName>
</protein>
<dbReference type="HOGENOM" id="CLU_2467453_0_0_10"/>
<name>A0A0E4A0R0_9BACT</name>
<keyword evidence="2" id="KW-1185">Reference proteome</keyword>
<organism evidence="1 2">
    <name type="scientific">Spirosoma radiotolerans</name>
    <dbReference type="NCBI Taxonomy" id="1379870"/>
    <lineage>
        <taxon>Bacteria</taxon>
        <taxon>Pseudomonadati</taxon>
        <taxon>Bacteroidota</taxon>
        <taxon>Cytophagia</taxon>
        <taxon>Cytophagales</taxon>
        <taxon>Cytophagaceae</taxon>
        <taxon>Spirosoma</taxon>
    </lineage>
</organism>
<gene>
    <name evidence="1" type="ORF">SD10_15950</name>
</gene>
<dbReference type="Proteomes" id="UP000033054">
    <property type="component" value="Chromosome"/>
</dbReference>